<evidence type="ECO:0000313" key="2">
    <source>
        <dbReference type="EMBL" id="QJI00448.1"/>
    </source>
</evidence>
<dbReference type="EMBL" id="MT144852">
    <property type="protein sequence ID" value="QJI00448.1"/>
    <property type="molecule type" value="Genomic_DNA"/>
</dbReference>
<dbReference type="EMBL" id="MT144192">
    <property type="protein sequence ID" value="QJA50391.1"/>
    <property type="molecule type" value="Genomic_DNA"/>
</dbReference>
<protein>
    <submittedName>
        <fullName evidence="1">Uncharacterized protein</fullName>
    </submittedName>
</protein>
<accession>A0A6H1ZSK1</accession>
<evidence type="ECO:0000313" key="1">
    <source>
        <dbReference type="EMBL" id="QJA50391.1"/>
    </source>
</evidence>
<sequence>MKKVKFKGIDGWNRPIFKEIRKDKKQVYYGRTFGLFDMDATEEEILSKVKSEDLEYFGRSFGCEPMGGGDEDIEIIK</sequence>
<proteinExistence type="predicted"/>
<dbReference type="AlphaFoldDB" id="A0A6H1ZSK1"/>
<name>A0A6H1ZSK1_9ZZZZ</name>
<organism evidence="1">
    <name type="scientific">viral metagenome</name>
    <dbReference type="NCBI Taxonomy" id="1070528"/>
    <lineage>
        <taxon>unclassified sequences</taxon>
        <taxon>metagenomes</taxon>
        <taxon>organismal metagenomes</taxon>
    </lineage>
</organism>
<gene>
    <name evidence="1" type="ORF">TM448A01723_0007</name>
    <name evidence="2" type="ORF">TM448B01960_0007</name>
</gene>
<reference evidence="1" key="1">
    <citation type="submission" date="2020-03" db="EMBL/GenBank/DDBJ databases">
        <title>The deep terrestrial virosphere.</title>
        <authorList>
            <person name="Holmfeldt K."/>
            <person name="Nilsson E."/>
            <person name="Simone D."/>
            <person name="Lopez-Fernandez M."/>
            <person name="Wu X."/>
            <person name="de Brujin I."/>
            <person name="Lundin D."/>
            <person name="Andersson A."/>
            <person name="Bertilsson S."/>
            <person name="Dopson M."/>
        </authorList>
    </citation>
    <scope>NUCLEOTIDE SEQUENCE</scope>
    <source>
        <strain evidence="1">TM448A01723</strain>
        <strain evidence="2">TM448B01960</strain>
    </source>
</reference>